<dbReference type="Proteomes" id="UP001238540">
    <property type="component" value="Unassembled WGS sequence"/>
</dbReference>
<dbReference type="InterPro" id="IPR003507">
    <property type="entry name" value="S66_fam"/>
</dbReference>
<evidence type="ECO:0000259" key="3">
    <source>
        <dbReference type="Pfam" id="PF02016"/>
    </source>
</evidence>
<comment type="similarity">
    <text evidence="1">Belongs to the peptidase S66 family.</text>
</comment>
<keyword evidence="6" id="KW-1185">Reference proteome</keyword>
<organism evidence="5 6">
    <name type="scientific">Vibrio ostreicida</name>
    <dbReference type="NCBI Taxonomy" id="526588"/>
    <lineage>
        <taxon>Bacteria</taxon>
        <taxon>Pseudomonadati</taxon>
        <taxon>Pseudomonadota</taxon>
        <taxon>Gammaproteobacteria</taxon>
        <taxon>Vibrionales</taxon>
        <taxon>Vibrionaceae</taxon>
        <taxon>Vibrio</taxon>
    </lineage>
</organism>
<dbReference type="Gene3D" id="3.50.30.60">
    <property type="entry name" value="LD-carboxypeptidase A C-terminal domain-like"/>
    <property type="match status" value="1"/>
</dbReference>
<feature type="domain" description="LD-carboxypeptidase C-terminal" evidence="4">
    <location>
        <begin position="205"/>
        <end position="327"/>
    </location>
</feature>
<dbReference type="PIRSF" id="PIRSF028757">
    <property type="entry name" value="LD-carboxypeptidase"/>
    <property type="match status" value="1"/>
</dbReference>
<dbReference type="PANTHER" id="PTHR30237">
    <property type="entry name" value="MURAMOYLTETRAPEPTIDE CARBOXYPEPTIDASE"/>
    <property type="match status" value="1"/>
</dbReference>
<dbReference type="RefSeq" id="WP_076585094.1">
    <property type="nucleotide sequence ID" value="NZ_JABEYA020000001.1"/>
</dbReference>
<dbReference type="InterPro" id="IPR027461">
    <property type="entry name" value="Carboxypeptidase_A_C_sf"/>
</dbReference>
<accession>A0ABT8BTU2</accession>
<dbReference type="Pfam" id="PF02016">
    <property type="entry name" value="Peptidase_S66"/>
    <property type="match status" value="1"/>
</dbReference>
<evidence type="ECO:0000313" key="5">
    <source>
        <dbReference type="EMBL" id="MDN3610411.1"/>
    </source>
</evidence>
<dbReference type="InterPro" id="IPR040921">
    <property type="entry name" value="Peptidase_S66C"/>
</dbReference>
<dbReference type="EMBL" id="JAUFQC010000001">
    <property type="protein sequence ID" value="MDN3610411.1"/>
    <property type="molecule type" value="Genomic_DNA"/>
</dbReference>
<dbReference type="InterPro" id="IPR040449">
    <property type="entry name" value="Peptidase_S66_N"/>
</dbReference>
<sequence>MKYPLPLMTGSKIAITAFSAGVPDKWHKRLDIVIANLKSQGFRVIEGQCLRRNKHHVSASASQRAAELMHFLCDDSIAAVVPPWGGEFAMDILPLLDYQVLQAVQPKWVMGYSDVSTLSTALLSKLDWASCHGPNLMELHPNQADTLTKHTLNWLRQGVGSEFEQTSSRHYQIEGDAMAEDSNFTFNLTEPTAWKLSGNMATQCRGRLVGGCFDTMMHLIGTEYFDLHRLSEMFKKDGLIIYLENVEMSPTSYKRALQSLKYKGVFERCNGVLIGRSAARNLSDHGLSTNDVLTEVTQDLAIPVIYDMDIGHLPPNLTLINGALAQVNVMGHSGRIHQRLC</sequence>
<dbReference type="CDD" id="cd07062">
    <property type="entry name" value="Peptidase_S66_mccF_like"/>
    <property type="match status" value="1"/>
</dbReference>
<evidence type="ECO:0000256" key="2">
    <source>
        <dbReference type="ARBA" id="ARBA00022801"/>
    </source>
</evidence>
<proteinExistence type="inferred from homology"/>
<comment type="caution">
    <text evidence="5">The sequence shown here is derived from an EMBL/GenBank/DDBJ whole genome shotgun (WGS) entry which is preliminary data.</text>
</comment>
<dbReference type="Pfam" id="PF17676">
    <property type="entry name" value="Peptidase_S66C"/>
    <property type="match status" value="1"/>
</dbReference>
<evidence type="ECO:0000256" key="1">
    <source>
        <dbReference type="ARBA" id="ARBA00010233"/>
    </source>
</evidence>
<dbReference type="InterPro" id="IPR027478">
    <property type="entry name" value="LdcA_N"/>
</dbReference>
<dbReference type="SUPFAM" id="SSF141986">
    <property type="entry name" value="LD-carboxypeptidase A C-terminal domain-like"/>
    <property type="match status" value="1"/>
</dbReference>
<dbReference type="InterPro" id="IPR029062">
    <property type="entry name" value="Class_I_gatase-like"/>
</dbReference>
<evidence type="ECO:0000259" key="4">
    <source>
        <dbReference type="Pfam" id="PF17676"/>
    </source>
</evidence>
<feature type="domain" description="LD-carboxypeptidase N-terminal" evidence="3">
    <location>
        <begin position="13"/>
        <end position="133"/>
    </location>
</feature>
<dbReference type="PANTHER" id="PTHR30237:SF5">
    <property type="entry name" value="CARBOXYPEPTIDASE VC_A0337-RELATED"/>
    <property type="match status" value="1"/>
</dbReference>
<protein>
    <submittedName>
        <fullName evidence="5">LD-carboxypeptidase</fullName>
    </submittedName>
</protein>
<name>A0ABT8BTU2_9VIBR</name>
<dbReference type="SUPFAM" id="SSF52317">
    <property type="entry name" value="Class I glutamine amidotransferase-like"/>
    <property type="match status" value="1"/>
</dbReference>
<keyword evidence="2" id="KW-0378">Hydrolase</keyword>
<evidence type="ECO:0000313" key="6">
    <source>
        <dbReference type="Proteomes" id="UP001238540"/>
    </source>
</evidence>
<reference evidence="6" key="1">
    <citation type="journal article" date="2019" name="Int. J. Syst. Evol. Microbiol.">
        <title>The Global Catalogue of Microorganisms (GCM) 10K type strain sequencing project: providing services to taxonomists for standard genome sequencing and annotation.</title>
        <authorList>
            <consortium name="The Broad Institute Genomics Platform"/>
            <consortium name="The Broad Institute Genome Sequencing Center for Infectious Disease"/>
            <person name="Wu L."/>
            <person name="Ma J."/>
        </authorList>
    </citation>
    <scope>NUCLEOTIDE SEQUENCE [LARGE SCALE GENOMIC DNA]</scope>
    <source>
        <strain evidence="6">CECT 7398</strain>
    </source>
</reference>
<gene>
    <name evidence="5" type="ORF">QWZ16_11915</name>
</gene>
<dbReference type="Gene3D" id="3.40.50.10740">
    <property type="entry name" value="Class I glutamine amidotransferase-like"/>
    <property type="match status" value="1"/>
</dbReference>